<sequence>MLVAVISRSHFNGLESLRVGRFQKKINTSCIVYRLGDLVVDAGPPNQWKYVQRFLKERAISRLLITHHHEDHCGNGAKIGKHFNCPVHAHPAAHKDLEQGFAVQWYRRMVWGKPERFKAEDFQPQNMTSQSGDFSLQPLHSPGHSPDMTCFIEPQRGWLFSGDVYVASRPRFLTEDENPGQEIESLRNLLKQDFQTLFCSHKGMVENGPAAIKSKLEYLLELQGEAQRLYQTGLASREISRQLLGKEEFLSLLSRGHFNKVNMIRALVHDCPVSQLHHR</sequence>
<dbReference type="InterPro" id="IPR036866">
    <property type="entry name" value="RibonucZ/Hydroxyglut_hydro"/>
</dbReference>
<dbReference type="Proteomes" id="UP000244906">
    <property type="component" value="Unassembled WGS sequence"/>
</dbReference>
<name>A0A2V1GRF9_9GAMM</name>
<dbReference type="AlphaFoldDB" id="A0A2V1GRF9"/>
<feature type="domain" description="Metallo-beta-lactamase" evidence="1">
    <location>
        <begin position="27"/>
        <end position="201"/>
    </location>
</feature>
<organism evidence="2 3">
    <name type="scientific">Pelagibaculum spongiae</name>
    <dbReference type="NCBI Taxonomy" id="2080658"/>
    <lineage>
        <taxon>Bacteria</taxon>
        <taxon>Pseudomonadati</taxon>
        <taxon>Pseudomonadota</taxon>
        <taxon>Gammaproteobacteria</taxon>
        <taxon>Oceanospirillales</taxon>
        <taxon>Pelagibaculum</taxon>
    </lineage>
</organism>
<gene>
    <name evidence="2" type="ORF">DC094_19180</name>
</gene>
<comment type="caution">
    <text evidence="2">The sequence shown here is derived from an EMBL/GenBank/DDBJ whole genome shotgun (WGS) entry which is preliminary data.</text>
</comment>
<dbReference type="Pfam" id="PF00753">
    <property type="entry name" value="Lactamase_B"/>
    <property type="match status" value="1"/>
</dbReference>
<accession>A0A2V1GRF9</accession>
<evidence type="ECO:0000313" key="2">
    <source>
        <dbReference type="EMBL" id="PVZ64984.1"/>
    </source>
</evidence>
<dbReference type="PANTHER" id="PTHR42951">
    <property type="entry name" value="METALLO-BETA-LACTAMASE DOMAIN-CONTAINING"/>
    <property type="match status" value="1"/>
</dbReference>
<dbReference type="InterPro" id="IPR001279">
    <property type="entry name" value="Metallo-B-lactamas"/>
</dbReference>
<dbReference type="SUPFAM" id="SSF56281">
    <property type="entry name" value="Metallo-hydrolase/oxidoreductase"/>
    <property type="match status" value="1"/>
</dbReference>
<dbReference type="GO" id="GO:0016787">
    <property type="term" value="F:hydrolase activity"/>
    <property type="evidence" value="ECO:0007669"/>
    <property type="project" value="UniProtKB-KW"/>
</dbReference>
<reference evidence="2 3" key="1">
    <citation type="submission" date="2018-04" db="EMBL/GenBank/DDBJ databases">
        <title>Thalassorhabdus spongiae gen. nov., sp. nov., isolated from a marine sponge in South-West Iceland.</title>
        <authorList>
            <person name="Knobloch S."/>
            <person name="Daussin A."/>
            <person name="Johannsson R."/>
            <person name="Marteinsson V.T."/>
        </authorList>
    </citation>
    <scope>NUCLEOTIDE SEQUENCE [LARGE SCALE GENOMIC DNA]</scope>
    <source>
        <strain evidence="2 3">Hp12</strain>
    </source>
</reference>
<keyword evidence="2" id="KW-0378">Hydrolase</keyword>
<protein>
    <submittedName>
        <fullName evidence="2">MBL fold metallo-hydrolase</fullName>
    </submittedName>
</protein>
<proteinExistence type="predicted"/>
<dbReference type="SMART" id="SM00849">
    <property type="entry name" value="Lactamase_B"/>
    <property type="match status" value="1"/>
</dbReference>
<evidence type="ECO:0000259" key="1">
    <source>
        <dbReference type="SMART" id="SM00849"/>
    </source>
</evidence>
<dbReference type="InterPro" id="IPR050855">
    <property type="entry name" value="NDM-1-like"/>
</dbReference>
<evidence type="ECO:0000313" key="3">
    <source>
        <dbReference type="Proteomes" id="UP000244906"/>
    </source>
</evidence>
<dbReference type="Gene3D" id="3.60.15.10">
    <property type="entry name" value="Ribonuclease Z/Hydroxyacylglutathione hydrolase-like"/>
    <property type="match status" value="1"/>
</dbReference>
<dbReference type="EMBL" id="QDDL01000011">
    <property type="protein sequence ID" value="PVZ64984.1"/>
    <property type="molecule type" value="Genomic_DNA"/>
</dbReference>
<keyword evidence="3" id="KW-1185">Reference proteome</keyword>